<evidence type="ECO:0000313" key="2">
    <source>
        <dbReference type="EnsemblPlants" id="ONIVA05G19510.4"/>
    </source>
</evidence>
<feature type="region of interest" description="Disordered" evidence="1">
    <location>
        <begin position="54"/>
        <end position="78"/>
    </location>
</feature>
<dbReference type="Gramene" id="ONIVA05G19510.4">
    <property type="protein sequence ID" value="ONIVA05G19510.4"/>
    <property type="gene ID" value="ONIVA05G19510"/>
</dbReference>
<name>A0A0E0HFC3_ORYNI</name>
<accession>A0A0E0HFC3</accession>
<evidence type="ECO:0000313" key="3">
    <source>
        <dbReference type="Proteomes" id="UP000006591"/>
    </source>
</evidence>
<reference evidence="2" key="1">
    <citation type="submission" date="2015-04" db="UniProtKB">
        <authorList>
            <consortium name="EnsemblPlants"/>
        </authorList>
    </citation>
    <scope>IDENTIFICATION</scope>
    <source>
        <strain evidence="2">SL10</strain>
    </source>
</reference>
<protein>
    <submittedName>
        <fullName evidence="2">Uncharacterized protein</fullName>
    </submittedName>
</protein>
<sequence>MFVLNRPLRCVLRADFARFPPSGAFADITNASVGDSPKNRNSIGVSTPTLLTTSRDSQINHGSDRCTSSNVPQKENMQRSVLERELRRKRARERYASMSPKKNEARKMKACVYKQQKEEYPGLNQTANNYVKGSYIKIICLLHANENTIYTILSVHYIMQKMSMYNRLSYLTASHLMRQVH</sequence>
<proteinExistence type="predicted"/>
<keyword evidence="3" id="KW-1185">Reference proteome</keyword>
<organism evidence="2">
    <name type="scientific">Oryza nivara</name>
    <name type="common">Indian wild rice</name>
    <name type="synonym">Oryza sativa f. spontanea</name>
    <dbReference type="NCBI Taxonomy" id="4536"/>
    <lineage>
        <taxon>Eukaryota</taxon>
        <taxon>Viridiplantae</taxon>
        <taxon>Streptophyta</taxon>
        <taxon>Embryophyta</taxon>
        <taxon>Tracheophyta</taxon>
        <taxon>Spermatophyta</taxon>
        <taxon>Magnoliopsida</taxon>
        <taxon>Liliopsida</taxon>
        <taxon>Poales</taxon>
        <taxon>Poaceae</taxon>
        <taxon>BOP clade</taxon>
        <taxon>Oryzoideae</taxon>
        <taxon>Oryzeae</taxon>
        <taxon>Oryzinae</taxon>
        <taxon>Oryza</taxon>
    </lineage>
</organism>
<evidence type="ECO:0000256" key="1">
    <source>
        <dbReference type="SAM" id="MobiDB-lite"/>
    </source>
</evidence>
<dbReference type="AlphaFoldDB" id="A0A0E0HFC3"/>
<dbReference type="EnsemblPlants" id="ONIVA05G19510.4">
    <property type="protein sequence ID" value="ONIVA05G19510.4"/>
    <property type="gene ID" value="ONIVA05G19510"/>
</dbReference>
<reference evidence="2" key="2">
    <citation type="submission" date="2018-04" db="EMBL/GenBank/DDBJ databases">
        <title>OnivRS2 (Oryza nivara Reference Sequence Version 2).</title>
        <authorList>
            <person name="Zhang J."/>
            <person name="Kudrna D."/>
            <person name="Lee S."/>
            <person name="Talag J."/>
            <person name="Rajasekar S."/>
            <person name="Welchert J."/>
            <person name="Hsing Y.-I."/>
            <person name="Wing R.A."/>
        </authorList>
    </citation>
    <scope>NUCLEOTIDE SEQUENCE [LARGE SCALE GENOMIC DNA]</scope>
    <source>
        <strain evidence="2">SL10</strain>
    </source>
</reference>
<dbReference type="Proteomes" id="UP000006591">
    <property type="component" value="Chromosome 5"/>
</dbReference>